<feature type="active site" description="Charge relay system" evidence="6">
    <location>
        <position position="81"/>
    </location>
</feature>
<dbReference type="EC" id="3.4.21.-" evidence="8"/>
<name>A0A2X2DTK7_PROMI</name>
<dbReference type="PANTHER" id="PTHR43806">
    <property type="entry name" value="PEPTIDASE S8"/>
    <property type="match status" value="1"/>
</dbReference>
<organism evidence="8 9">
    <name type="scientific">Proteus mirabilis</name>
    <dbReference type="NCBI Taxonomy" id="584"/>
    <lineage>
        <taxon>Bacteria</taxon>
        <taxon>Pseudomonadati</taxon>
        <taxon>Pseudomonadota</taxon>
        <taxon>Gammaproteobacteria</taxon>
        <taxon>Enterobacterales</taxon>
        <taxon>Morganellaceae</taxon>
        <taxon>Proteus</taxon>
    </lineage>
</organism>
<protein>
    <submittedName>
        <fullName evidence="8">Autotransporter (Serine protease)</fullName>
        <ecNumber evidence="8">3.4.21.-</ecNumber>
    </submittedName>
</protein>
<evidence type="ECO:0000259" key="7">
    <source>
        <dbReference type="Pfam" id="PF00082"/>
    </source>
</evidence>
<dbReference type="CDD" id="cd04848">
    <property type="entry name" value="Peptidases_S8_Autotransporter_serine_protease_like"/>
    <property type="match status" value="1"/>
</dbReference>
<dbReference type="PANTHER" id="PTHR43806:SF11">
    <property type="entry name" value="CEREVISIN-RELATED"/>
    <property type="match status" value="1"/>
</dbReference>
<proteinExistence type="inferred from homology"/>
<dbReference type="PRINTS" id="PR00723">
    <property type="entry name" value="SUBTILISIN"/>
</dbReference>
<dbReference type="InterPro" id="IPR000209">
    <property type="entry name" value="Peptidase_S8/S53_dom"/>
</dbReference>
<keyword evidence="5 6" id="KW-0720">Serine protease</keyword>
<evidence type="ECO:0000256" key="5">
    <source>
        <dbReference type="ARBA" id="ARBA00022825"/>
    </source>
</evidence>
<feature type="active site" description="Charge relay system" evidence="6">
    <location>
        <position position="22"/>
    </location>
</feature>
<evidence type="ECO:0000313" key="9">
    <source>
        <dbReference type="Proteomes" id="UP000251485"/>
    </source>
</evidence>
<keyword evidence="4 6" id="KW-0378">Hydrolase</keyword>
<dbReference type="InterPro" id="IPR015500">
    <property type="entry name" value="Peptidase_S8_subtilisin-rel"/>
</dbReference>
<dbReference type="InterPro" id="IPR034061">
    <property type="entry name" value="Peptidases_S8_Autotransporter"/>
</dbReference>
<feature type="active site" description="Charge relay system" evidence="6">
    <location>
        <position position="300"/>
    </location>
</feature>
<dbReference type="InterPro" id="IPR036852">
    <property type="entry name" value="Peptidase_S8/S53_dom_sf"/>
</dbReference>
<gene>
    <name evidence="8" type="ORF">NCTC10975_02960</name>
</gene>
<dbReference type="SUPFAM" id="SSF52743">
    <property type="entry name" value="Subtilisin-like"/>
    <property type="match status" value="1"/>
</dbReference>
<dbReference type="PROSITE" id="PS00137">
    <property type="entry name" value="SUBTILASE_HIS"/>
    <property type="match status" value="1"/>
</dbReference>
<evidence type="ECO:0000256" key="6">
    <source>
        <dbReference type="PROSITE-ProRule" id="PRU01240"/>
    </source>
</evidence>
<dbReference type="InterPro" id="IPR050131">
    <property type="entry name" value="Peptidase_S8_subtilisin-like"/>
</dbReference>
<keyword evidence="3" id="KW-0732">Signal</keyword>
<dbReference type="Proteomes" id="UP000251485">
    <property type="component" value="Unassembled WGS sequence"/>
</dbReference>
<dbReference type="Gene3D" id="3.40.50.200">
    <property type="entry name" value="Peptidase S8/S53 domain"/>
    <property type="match status" value="1"/>
</dbReference>
<feature type="domain" description="Peptidase S8/S53" evidence="7">
    <location>
        <begin position="13"/>
        <end position="360"/>
    </location>
</feature>
<evidence type="ECO:0000256" key="3">
    <source>
        <dbReference type="ARBA" id="ARBA00022729"/>
    </source>
</evidence>
<reference evidence="8 9" key="1">
    <citation type="submission" date="2018-06" db="EMBL/GenBank/DDBJ databases">
        <authorList>
            <consortium name="Pathogen Informatics"/>
            <person name="Doyle S."/>
        </authorList>
    </citation>
    <scope>NUCLEOTIDE SEQUENCE [LARGE SCALE GENOMIC DNA]</scope>
    <source>
        <strain evidence="8 9">NCTC10975</strain>
    </source>
</reference>
<dbReference type="Pfam" id="PF00082">
    <property type="entry name" value="Peptidase_S8"/>
    <property type="match status" value="1"/>
</dbReference>
<comment type="similarity">
    <text evidence="1 6">Belongs to the peptidase S8 family.</text>
</comment>
<evidence type="ECO:0000256" key="1">
    <source>
        <dbReference type="ARBA" id="ARBA00011073"/>
    </source>
</evidence>
<keyword evidence="2 6" id="KW-0645">Protease</keyword>
<dbReference type="InterPro" id="IPR022398">
    <property type="entry name" value="Peptidase_S8_His-AS"/>
</dbReference>
<evidence type="ECO:0000313" key="8">
    <source>
        <dbReference type="EMBL" id="SPY97850.1"/>
    </source>
</evidence>
<accession>A0A2X2DTK7</accession>
<dbReference type="GO" id="GO:0006508">
    <property type="term" value="P:proteolysis"/>
    <property type="evidence" value="ECO:0007669"/>
    <property type="project" value="UniProtKB-KW"/>
</dbReference>
<dbReference type="PROSITE" id="PS00138">
    <property type="entry name" value="SUBTILASE_SER"/>
    <property type="match status" value="1"/>
</dbReference>
<dbReference type="AlphaFoldDB" id="A0A2X2DTK7"/>
<evidence type="ECO:0000256" key="2">
    <source>
        <dbReference type="ARBA" id="ARBA00022670"/>
    </source>
</evidence>
<dbReference type="InterPro" id="IPR023828">
    <property type="entry name" value="Peptidase_S8_Ser-AS"/>
</dbReference>
<dbReference type="GO" id="GO:0004252">
    <property type="term" value="F:serine-type endopeptidase activity"/>
    <property type="evidence" value="ECO:0007669"/>
    <property type="project" value="UniProtKB-UniRule"/>
</dbReference>
<dbReference type="PROSITE" id="PS51892">
    <property type="entry name" value="SUBTILASE"/>
    <property type="match status" value="1"/>
</dbReference>
<dbReference type="EMBL" id="UAUE01000023">
    <property type="protein sequence ID" value="SPY97850.1"/>
    <property type="molecule type" value="Genomic_DNA"/>
</dbReference>
<sequence>MNASSAYALGFHGQGAKVGVMDSGALLSHQELSGSRFHAVKAKGEYGSTGMRYPQEMGGHYEKGQVFDVDGNWIKGVNDTHGTHVTGTVGANRDGNGMHGVAWGADIYLGNTGATDSNNYGPYQDYTYFYTGWKAMVDAGAQVINNSWGTNPRIINTDKTEGPDGGNTTIHMPVNTTAQTEYEYFYFKKVYGDKPSFVDAAYDAVKGTNVVQVFTTGNRDFAQPYYRPLYPYFNPEAEQHWIAVAGLKQNADNTGYVLEKVFNEAGNAKWWTVVAPGRNIYSTVVDEEGNPGWDTFSGTSMAAPHVTGAMGVLMSRYPSMNAIQVRDVMFTTANHRDPDGSLYESWTAAEGTPDVRYGWGTPDLDKGMYGPGQLLGKFEYNLNATPLDVWTNDISQTALDLRKQEDLAWLKEYTEKGIAAGGDYHLGTDFVINDGNPDPTSHIVSQEDAEKMAS</sequence>
<evidence type="ECO:0000256" key="4">
    <source>
        <dbReference type="ARBA" id="ARBA00022801"/>
    </source>
</evidence>